<organism evidence="8 9">
    <name type="scientific">Coniochaeta hoffmannii</name>
    <dbReference type="NCBI Taxonomy" id="91930"/>
    <lineage>
        <taxon>Eukaryota</taxon>
        <taxon>Fungi</taxon>
        <taxon>Dikarya</taxon>
        <taxon>Ascomycota</taxon>
        <taxon>Pezizomycotina</taxon>
        <taxon>Sordariomycetes</taxon>
        <taxon>Sordariomycetidae</taxon>
        <taxon>Coniochaetales</taxon>
        <taxon>Coniochaetaceae</taxon>
        <taxon>Coniochaeta</taxon>
    </lineage>
</organism>
<dbReference type="Gene3D" id="1.20.1070.10">
    <property type="entry name" value="Rhodopsin 7-helix transmembrane proteins"/>
    <property type="match status" value="1"/>
</dbReference>
<evidence type="ECO:0000313" key="8">
    <source>
        <dbReference type="EMBL" id="KAJ9164757.1"/>
    </source>
</evidence>
<evidence type="ECO:0000256" key="6">
    <source>
        <dbReference type="SAM" id="Phobius"/>
    </source>
</evidence>
<dbReference type="PANTHER" id="PTHR23112">
    <property type="entry name" value="G PROTEIN-COUPLED RECEPTOR 157-RELATED"/>
    <property type="match status" value="1"/>
</dbReference>
<accession>A0AA38S1A1</accession>
<feature type="region of interest" description="Disordered" evidence="5">
    <location>
        <begin position="241"/>
        <end position="265"/>
    </location>
</feature>
<dbReference type="Proteomes" id="UP001174691">
    <property type="component" value="Unassembled WGS sequence"/>
</dbReference>
<feature type="domain" description="G-protein coupled receptors family 2 profile 2" evidence="7">
    <location>
        <begin position="31"/>
        <end position="233"/>
    </location>
</feature>
<dbReference type="PANTHER" id="PTHR23112:SF0">
    <property type="entry name" value="TRANSMEMBRANE PROTEIN 116"/>
    <property type="match status" value="1"/>
</dbReference>
<keyword evidence="2 6" id="KW-0812">Transmembrane</keyword>
<comment type="subcellular location">
    <subcellularLocation>
        <location evidence="1">Membrane</location>
        <topology evidence="1">Multi-pass membrane protein</topology>
    </subcellularLocation>
</comment>
<comment type="caution">
    <text evidence="8">The sequence shown here is derived from an EMBL/GenBank/DDBJ whole genome shotgun (WGS) entry which is preliminary data.</text>
</comment>
<feature type="transmembrane region" description="Helical" evidence="6">
    <location>
        <begin position="438"/>
        <end position="457"/>
    </location>
</feature>
<evidence type="ECO:0000259" key="7">
    <source>
        <dbReference type="PROSITE" id="PS50261"/>
    </source>
</evidence>
<dbReference type="GO" id="GO:0005886">
    <property type="term" value="C:plasma membrane"/>
    <property type="evidence" value="ECO:0007669"/>
    <property type="project" value="TreeGrafter"/>
</dbReference>
<keyword evidence="8" id="KW-0675">Receptor</keyword>
<feature type="compositionally biased region" description="Basic and acidic residues" evidence="5">
    <location>
        <begin position="251"/>
        <end position="260"/>
    </location>
</feature>
<feature type="transmembrane region" description="Helical" evidence="6">
    <location>
        <begin position="138"/>
        <end position="160"/>
    </location>
</feature>
<evidence type="ECO:0000256" key="4">
    <source>
        <dbReference type="ARBA" id="ARBA00023136"/>
    </source>
</evidence>
<dbReference type="InterPro" id="IPR000832">
    <property type="entry name" value="GPCR_2_secretin-like"/>
</dbReference>
<evidence type="ECO:0000256" key="2">
    <source>
        <dbReference type="ARBA" id="ARBA00022692"/>
    </source>
</evidence>
<feature type="compositionally biased region" description="Low complexity" evidence="5">
    <location>
        <begin position="346"/>
        <end position="378"/>
    </location>
</feature>
<dbReference type="GO" id="GO:0007166">
    <property type="term" value="P:cell surface receptor signaling pathway"/>
    <property type="evidence" value="ECO:0007669"/>
    <property type="project" value="InterPro"/>
</dbReference>
<evidence type="ECO:0000313" key="9">
    <source>
        <dbReference type="Proteomes" id="UP001174691"/>
    </source>
</evidence>
<dbReference type="EMBL" id="JANBVN010000009">
    <property type="protein sequence ID" value="KAJ9164757.1"/>
    <property type="molecule type" value="Genomic_DNA"/>
</dbReference>
<reference evidence="8" key="1">
    <citation type="submission" date="2022-07" db="EMBL/GenBank/DDBJ databases">
        <title>Fungi with potential for degradation of polypropylene.</title>
        <authorList>
            <person name="Gostincar C."/>
        </authorList>
    </citation>
    <scope>NUCLEOTIDE SEQUENCE</scope>
    <source>
        <strain evidence="8">EXF-13287</strain>
    </source>
</reference>
<proteinExistence type="predicted"/>
<dbReference type="PROSITE" id="PS50261">
    <property type="entry name" value="G_PROTEIN_RECEP_F2_4"/>
    <property type="match status" value="1"/>
</dbReference>
<name>A0AA38S1A1_9PEZI</name>
<dbReference type="GO" id="GO:0007189">
    <property type="term" value="P:adenylate cyclase-activating G protein-coupled receptor signaling pathway"/>
    <property type="evidence" value="ECO:0007669"/>
    <property type="project" value="TreeGrafter"/>
</dbReference>
<dbReference type="InterPro" id="IPR017981">
    <property type="entry name" value="GPCR_2-like_7TM"/>
</dbReference>
<dbReference type="AlphaFoldDB" id="A0AA38S1A1"/>
<dbReference type="GO" id="GO:0004930">
    <property type="term" value="F:G protein-coupled receptor activity"/>
    <property type="evidence" value="ECO:0007669"/>
    <property type="project" value="InterPro"/>
</dbReference>
<feature type="region of interest" description="Disordered" evidence="5">
    <location>
        <begin position="282"/>
        <end position="324"/>
    </location>
</feature>
<feature type="transmembrane region" description="Helical" evidence="6">
    <location>
        <begin position="206"/>
        <end position="229"/>
    </location>
</feature>
<dbReference type="Pfam" id="PF00002">
    <property type="entry name" value="7tm_2"/>
    <property type="match status" value="1"/>
</dbReference>
<feature type="transmembrane region" description="Helical" evidence="6">
    <location>
        <begin position="65"/>
        <end position="85"/>
    </location>
</feature>
<dbReference type="SUPFAM" id="SSF81321">
    <property type="entry name" value="Family A G protein-coupled receptor-like"/>
    <property type="match status" value="1"/>
</dbReference>
<keyword evidence="9" id="KW-1185">Reference proteome</keyword>
<keyword evidence="4 6" id="KW-0472">Membrane</keyword>
<feature type="compositionally biased region" description="Polar residues" evidence="5">
    <location>
        <begin position="379"/>
        <end position="391"/>
    </location>
</feature>
<evidence type="ECO:0000256" key="1">
    <source>
        <dbReference type="ARBA" id="ARBA00004141"/>
    </source>
</evidence>
<gene>
    <name evidence="8" type="ORF">NKR19_g1047</name>
</gene>
<dbReference type="CDD" id="cd13952">
    <property type="entry name" value="7tm_classB"/>
    <property type="match status" value="1"/>
</dbReference>
<feature type="transmembrane region" description="Helical" evidence="6">
    <location>
        <begin position="37"/>
        <end position="56"/>
    </location>
</feature>
<evidence type="ECO:0000256" key="5">
    <source>
        <dbReference type="SAM" id="MobiDB-lite"/>
    </source>
</evidence>
<evidence type="ECO:0000256" key="3">
    <source>
        <dbReference type="ARBA" id="ARBA00022989"/>
    </source>
</evidence>
<protein>
    <submittedName>
        <fullName evidence="8">Family A G protein-coupled receptor-like protein</fullName>
    </submittedName>
</protein>
<feature type="transmembrane region" description="Helical" evidence="6">
    <location>
        <begin position="477"/>
        <end position="502"/>
    </location>
</feature>
<feature type="compositionally biased region" description="Polar residues" evidence="5">
    <location>
        <begin position="241"/>
        <end position="250"/>
    </location>
</feature>
<feature type="transmembrane region" description="Helical" evidence="6">
    <location>
        <begin position="113"/>
        <end position="131"/>
    </location>
</feature>
<keyword evidence="3 6" id="KW-1133">Transmembrane helix</keyword>
<sequence length="568" mass="62258">MDDNVFALPDDTSTSTNNDFMNLTVEQRRALQTVERIGASLSLVGVCLIFVTFAAFKRLRTVPNTFILFASIANVGASTACLIGYDGLNAGYDSALCQAQGFLLEMFMQSDPWWSLAMAVNVWMVFFLAANPTSFRQYLWIYCLVCYGAPALPAIVLVLIRGDPKGPVYGNATQSICVSSVADNGALKKLWCWIGDKWNSLRIFTYYIPIWVCILLSTIIYFAVGYQVFHQRNQLRNLTLSNPAKDTSSSDVRESDERTTYDGQPRCYGMVTTEVRVTAEASVTSDDHLTPPTTPTPSIAPVLPCKPATHHGHHPWASPSVGHHHHPCDFDPDDFDLEFGHPTAHPTRSPSSSGSRSRTTKPIGGGATTTTITSTSSPQLTSYTTISSNYHPPSSASRRRKASKPTTATSPRSWLSGIRSGTRHFLTKLSNLDPVKLAYLRTSFVFAISILITWTPSSINRVYTLIHPTRFNFGLNMASAVVLPLQGVWNAVIYCATSWFVLVDEVADLRGRVVGAVVGADRKRSGSAGVGVGFDGFDGRRRRGRGERGFELSPAPKVSTMRVVRGSF</sequence>
<feature type="region of interest" description="Disordered" evidence="5">
    <location>
        <begin position="339"/>
        <end position="415"/>
    </location>
</feature>